<keyword evidence="6 10" id="KW-0573">Peptidoglycan synthesis</keyword>
<protein>
    <recommendedName>
        <fullName evidence="10">Beta-hexosaminidase</fullName>
        <ecNumber evidence="10">3.2.1.52</ecNumber>
    </recommendedName>
    <alternativeName>
        <fullName evidence="10">Beta-N-acetylhexosaminidase</fullName>
    </alternativeName>
    <alternativeName>
        <fullName evidence="10">N-acetyl-beta-glucosaminidase</fullName>
    </alternativeName>
</protein>
<comment type="function">
    <text evidence="10">Plays a role in peptidoglycan recycling by cleaving the terminal beta-1,4-linked N-acetylglucosamine (GlcNAc) from peptide-linked peptidoglycan fragments, giving rise to free GlcNAc, anhydro-N-acetylmuramic acid and anhydro-N-acetylmuramic acid-linked peptides.</text>
</comment>
<evidence type="ECO:0000313" key="12">
    <source>
        <dbReference type="EMBL" id="MFC3151259.1"/>
    </source>
</evidence>
<keyword evidence="5 10" id="KW-0133">Cell shape</keyword>
<proteinExistence type="inferred from homology"/>
<feature type="binding site" evidence="10">
    <location>
        <position position="62"/>
    </location>
    <ligand>
        <name>substrate</name>
    </ligand>
</feature>
<evidence type="ECO:0000256" key="2">
    <source>
        <dbReference type="ARBA" id="ARBA00022490"/>
    </source>
</evidence>
<evidence type="ECO:0000256" key="7">
    <source>
        <dbReference type="ARBA" id="ARBA00023295"/>
    </source>
</evidence>
<gene>
    <name evidence="10 12" type="primary">nagZ</name>
    <name evidence="12" type="ORF">ACFOEK_09505</name>
</gene>
<dbReference type="EC" id="3.2.1.52" evidence="10"/>
<dbReference type="NCBIfam" id="NF003740">
    <property type="entry name" value="PRK05337.1"/>
    <property type="match status" value="1"/>
</dbReference>
<reference evidence="13" key="1">
    <citation type="journal article" date="2019" name="Int. J. Syst. Evol. Microbiol.">
        <title>The Global Catalogue of Microorganisms (GCM) 10K type strain sequencing project: providing services to taxonomists for standard genome sequencing and annotation.</title>
        <authorList>
            <consortium name="The Broad Institute Genomics Platform"/>
            <consortium name="The Broad Institute Genome Sequencing Center for Infectious Disease"/>
            <person name="Wu L."/>
            <person name="Ma J."/>
        </authorList>
    </citation>
    <scope>NUCLEOTIDE SEQUENCE [LARGE SCALE GENOMIC DNA]</scope>
    <source>
        <strain evidence="13">KCTC 52438</strain>
    </source>
</reference>
<dbReference type="RefSeq" id="WP_386719689.1">
    <property type="nucleotide sequence ID" value="NZ_JBHRSZ010000004.1"/>
</dbReference>
<feature type="active site" description="Nucleophile" evidence="10">
    <location>
        <position position="251"/>
    </location>
</feature>
<accession>A0ABV7HBJ6</accession>
<dbReference type="PANTHER" id="PTHR30480">
    <property type="entry name" value="BETA-HEXOSAMINIDASE-RELATED"/>
    <property type="match status" value="1"/>
</dbReference>
<dbReference type="InterPro" id="IPR022956">
    <property type="entry name" value="Beta_hexosaminidase_bac"/>
</dbReference>
<feature type="binding site" evidence="10">
    <location>
        <position position="70"/>
    </location>
    <ligand>
        <name>substrate</name>
    </ligand>
</feature>
<comment type="subcellular location">
    <subcellularLocation>
        <location evidence="10">Cytoplasm</location>
    </subcellularLocation>
</comment>
<comment type="pathway">
    <text evidence="10">Cell wall biogenesis; peptidoglycan recycling.</text>
</comment>
<keyword evidence="7 10" id="KW-0326">Glycosidase</keyword>
<organism evidence="12 13">
    <name type="scientific">Litoribrevibacter euphylliae</name>
    <dbReference type="NCBI Taxonomy" id="1834034"/>
    <lineage>
        <taxon>Bacteria</taxon>
        <taxon>Pseudomonadati</taxon>
        <taxon>Pseudomonadota</taxon>
        <taxon>Gammaproteobacteria</taxon>
        <taxon>Oceanospirillales</taxon>
        <taxon>Oceanospirillaceae</taxon>
        <taxon>Litoribrevibacter</taxon>
    </lineage>
</organism>
<evidence type="ECO:0000256" key="5">
    <source>
        <dbReference type="ARBA" id="ARBA00022960"/>
    </source>
</evidence>
<evidence type="ECO:0000256" key="9">
    <source>
        <dbReference type="ARBA" id="ARBA00023316"/>
    </source>
</evidence>
<evidence type="ECO:0000256" key="3">
    <source>
        <dbReference type="ARBA" id="ARBA00022618"/>
    </source>
</evidence>
<dbReference type="EMBL" id="JBHRSZ010000004">
    <property type="protein sequence ID" value="MFC3151259.1"/>
    <property type="molecule type" value="Genomic_DNA"/>
</dbReference>
<keyword evidence="4 10" id="KW-0378">Hydrolase</keyword>
<keyword evidence="2 10" id="KW-0963">Cytoplasm</keyword>
<dbReference type="PANTHER" id="PTHR30480:SF13">
    <property type="entry name" value="BETA-HEXOSAMINIDASE"/>
    <property type="match status" value="1"/>
</dbReference>
<dbReference type="HAMAP" id="MF_00364">
    <property type="entry name" value="NagZ"/>
    <property type="match status" value="1"/>
</dbReference>
<dbReference type="InterPro" id="IPR001764">
    <property type="entry name" value="Glyco_hydro_3_N"/>
</dbReference>
<feature type="domain" description="Glycoside hydrolase family 3 N-terminal" evidence="11">
    <location>
        <begin position="11"/>
        <end position="297"/>
    </location>
</feature>
<dbReference type="SUPFAM" id="SSF51445">
    <property type="entry name" value="(Trans)glycosidases"/>
    <property type="match status" value="1"/>
</dbReference>
<keyword evidence="8 10" id="KW-0131">Cell cycle</keyword>
<feature type="active site" description="Proton donor/acceptor" evidence="10">
    <location>
        <position position="179"/>
    </location>
</feature>
<keyword evidence="9 10" id="KW-0961">Cell wall biogenesis/degradation</keyword>
<keyword evidence="13" id="KW-1185">Reference proteome</keyword>
<dbReference type="InterPro" id="IPR017853">
    <property type="entry name" value="GH"/>
</dbReference>
<evidence type="ECO:0000256" key="8">
    <source>
        <dbReference type="ARBA" id="ARBA00023306"/>
    </source>
</evidence>
<sequence length="339" mass="36733">MEASVVLDLKGVTVAEDEVELLTHPLTAGVILFTRNYQSKEQLQSLCSEIKSINPKLFISVDHEGGRVQRFRDGFTKIPAMGAIGRLYHDHQRFAMRIAELAGFVMAAELRLCGVDLSYAPVLDLDLGLNEVIGDRSFSDRPDVVADLSVCLLNGIEHAGMAGVGKHFPGHGHVDCDSHHELPHDARSYDEILNKDVFPFRLLIESGLHGIMPAHVIYDQVDSERPAGFSARWLQQELRAGLGFKGIIFSDDLSMQGAVKAEPTAGGRALAAIDAGCNLLLVCNDPDAARAVLETLTEQSVQPFAGASVLIPTLPSSSISLDELAQAKKAIEDFNNELA</sequence>
<evidence type="ECO:0000256" key="4">
    <source>
        <dbReference type="ARBA" id="ARBA00022801"/>
    </source>
</evidence>
<feature type="site" description="Important for catalytic activity" evidence="10">
    <location>
        <position position="177"/>
    </location>
</feature>
<keyword evidence="3 10" id="KW-0132">Cell division</keyword>
<evidence type="ECO:0000256" key="10">
    <source>
        <dbReference type="HAMAP-Rule" id="MF_00364"/>
    </source>
</evidence>
<dbReference type="Pfam" id="PF00933">
    <property type="entry name" value="Glyco_hydro_3"/>
    <property type="match status" value="1"/>
</dbReference>
<feature type="binding site" evidence="10">
    <location>
        <position position="136"/>
    </location>
    <ligand>
        <name>substrate</name>
    </ligand>
</feature>
<evidence type="ECO:0000259" key="11">
    <source>
        <dbReference type="Pfam" id="PF00933"/>
    </source>
</evidence>
<feature type="binding site" evidence="10">
    <location>
        <begin position="166"/>
        <end position="167"/>
    </location>
    <ligand>
        <name>substrate</name>
    </ligand>
</feature>
<evidence type="ECO:0000256" key="1">
    <source>
        <dbReference type="ARBA" id="ARBA00001231"/>
    </source>
</evidence>
<evidence type="ECO:0000313" key="13">
    <source>
        <dbReference type="Proteomes" id="UP001595476"/>
    </source>
</evidence>
<dbReference type="InterPro" id="IPR050226">
    <property type="entry name" value="NagZ_Beta-hexosaminidase"/>
</dbReference>
<name>A0ABV7HBJ6_9GAMM</name>
<dbReference type="Proteomes" id="UP001595476">
    <property type="component" value="Unassembled WGS sequence"/>
</dbReference>
<comment type="catalytic activity">
    <reaction evidence="1 10">
        <text>Hydrolysis of terminal non-reducing N-acetyl-D-hexosamine residues in N-acetyl-beta-D-hexosaminides.</text>
        <dbReference type="EC" id="3.2.1.52"/>
    </reaction>
</comment>
<evidence type="ECO:0000256" key="6">
    <source>
        <dbReference type="ARBA" id="ARBA00022984"/>
    </source>
</evidence>
<comment type="caution">
    <text evidence="12">The sequence shown here is derived from an EMBL/GenBank/DDBJ whole genome shotgun (WGS) entry which is preliminary data.</text>
</comment>
<comment type="similarity">
    <text evidence="10">Belongs to the glycosyl hydrolase 3 family. NagZ subfamily.</text>
</comment>
<dbReference type="InterPro" id="IPR036962">
    <property type="entry name" value="Glyco_hydro_3_N_sf"/>
</dbReference>
<dbReference type="Gene3D" id="3.20.20.300">
    <property type="entry name" value="Glycoside hydrolase, family 3, N-terminal domain"/>
    <property type="match status" value="1"/>
</dbReference>
<dbReference type="GO" id="GO:0004563">
    <property type="term" value="F:beta-N-acetylhexosaminidase activity"/>
    <property type="evidence" value="ECO:0007669"/>
    <property type="project" value="UniProtKB-EC"/>
</dbReference>